<dbReference type="EC" id="1.13.11.-" evidence="6"/>
<protein>
    <recommendedName>
        <fullName evidence="6">Dioxygenase</fullName>
        <ecNumber evidence="6">1.13.11.-</ecNumber>
    </recommendedName>
</protein>
<name>A0A1G4VKL6_9MYCO</name>
<proteinExistence type="inferred from homology"/>
<comment type="cofactor">
    <cofactor evidence="5 6">
        <name>Fe(2+)</name>
        <dbReference type="ChEBI" id="CHEBI:29033"/>
    </cofactor>
    <text evidence="5 6">Binds 1 Fe(2+) ion per subunit.</text>
</comment>
<dbReference type="PANTHER" id="PTHR10543">
    <property type="entry name" value="BETA-CAROTENE DIOXYGENASE"/>
    <property type="match status" value="1"/>
</dbReference>
<dbReference type="GO" id="GO:0016121">
    <property type="term" value="P:carotene catabolic process"/>
    <property type="evidence" value="ECO:0007669"/>
    <property type="project" value="TreeGrafter"/>
</dbReference>
<keyword evidence="4 5" id="KW-0408">Iron</keyword>
<keyword evidence="2 5" id="KW-0479">Metal-binding</keyword>
<feature type="binding site" evidence="5">
    <location>
        <position position="228"/>
    </location>
    <ligand>
        <name>Fe cation</name>
        <dbReference type="ChEBI" id="CHEBI:24875"/>
        <note>catalytic</note>
    </ligand>
</feature>
<dbReference type="Proteomes" id="UP000199707">
    <property type="component" value="Unassembled WGS sequence"/>
</dbReference>
<dbReference type="GO" id="GO:0046872">
    <property type="term" value="F:metal ion binding"/>
    <property type="evidence" value="ECO:0007669"/>
    <property type="project" value="UniProtKB-KW"/>
</dbReference>
<organism evidence="7 8">
    <name type="scientific">Mycolicibacterium fluoranthenivorans</name>
    <dbReference type="NCBI Taxonomy" id="258505"/>
    <lineage>
        <taxon>Bacteria</taxon>
        <taxon>Bacillati</taxon>
        <taxon>Actinomycetota</taxon>
        <taxon>Actinomycetes</taxon>
        <taxon>Mycobacteriales</taxon>
        <taxon>Mycobacteriaceae</taxon>
        <taxon>Mycolicibacterium</taxon>
    </lineage>
</organism>
<accession>A0A1G4VKL6</accession>
<dbReference type="RefSeq" id="WP_090354525.1">
    <property type="nucleotide sequence ID" value="NZ_FMUB01000002.1"/>
</dbReference>
<keyword evidence="3 6" id="KW-0560">Oxidoreductase</keyword>
<evidence type="ECO:0000313" key="7">
    <source>
        <dbReference type="EMBL" id="SCX08161.1"/>
    </source>
</evidence>
<feature type="binding site" evidence="5">
    <location>
        <position position="292"/>
    </location>
    <ligand>
        <name>Fe cation</name>
        <dbReference type="ChEBI" id="CHEBI:24875"/>
        <note>catalytic</note>
    </ligand>
</feature>
<gene>
    <name evidence="7" type="ORF">SAMN02799620_01175</name>
</gene>
<dbReference type="AlphaFoldDB" id="A0A1G4VKL6"/>
<dbReference type="GO" id="GO:0010436">
    <property type="term" value="F:carotenoid dioxygenase activity"/>
    <property type="evidence" value="ECO:0007669"/>
    <property type="project" value="TreeGrafter"/>
</dbReference>
<evidence type="ECO:0000256" key="1">
    <source>
        <dbReference type="ARBA" id="ARBA00006787"/>
    </source>
</evidence>
<keyword evidence="6 7" id="KW-0223">Dioxygenase</keyword>
<feature type="binding site" evidence="5">
    <location>
        <position position="497"/>
    </location>
    <ligand>
        <name>Fe cation</name>
        <dbReference type="ChEBI" id="CHEBI:24875"/>
        <note>catalytic</note>
    </ligand>
</feature>
<sequence>MTDARLNLRPGTGYPDIPLFQGWGTPSRIEADVYELESYGQVPADLNGRYYRAAYDWAFPPMADDELFINGDGMTAMFHFQNGHVDFKSRFVRTEKFRLERAARRALFGRYRNVYTADSSVRGRVRSTANTHVVWHGGKLLMLKEDGLPWEVDPETLETVGQWDFYGAMTSKTCTAHPSFDPDTGEMFLFGYEAKGEATRDIAYYVVDASGHVTHESWFEAPYPAYIHDFRVSPSHAVFPISPAATDLDRLKAGGAHWQWDSSKASYVGVLPRYGRGEQIRWIEVPTHAPGHFVNSYDEDGVTVVDVCQGRTGPFPFFFPDVQGNMFDPADMATYLTRWRIDPSDPATPVRVERLDEVVCEFPQIDARREMSRHRHGYFLVMNAGTPAGRLLEAPGDPAFPDGAPDVVPASPAMNGIGHYDFDNGQFTVHALPPGDTAQEVEFVPACLDAPEGVGYLLALVNRVAERHSDLLIFDAEDVGAGPLGGYKLPVRLSTIHGTWMPEHQLGL</sequence>
<dbReference type="Pfam" id="PF03055">
    <property type="entry name" value="RPE65"/>
    <property type="match status" value="1"/>
</dbReference>
<evidence type="ECO:0000256" key="2">
    <source>
        <dbReference type="ARBA" id="ARBA00022723"/>
    </source>
</evidence>
<dbReference type="InterPro" id="IPR004294">
    <property type="entry name" value="Carotenoid_Oase"/>
</dbReference>
<dbReference type="EMBL" id="FMUB01000002">
    <property type="protein sequence ID" value="SCX08161.1"/>
    <property type="molecule type" value="Genomic_DNA"/>
</dbReference>
<evidence type="ECO:0000256" key="4">
    <source>
        <dbReference type="ARBA" id="ARBA00023004"/>
    </source>
</evidence>
<evidence type="ECO:0000313" key="8">
    <source>
        <dbReference type="Proteomes" id="UP000199707"/>
    </source>
</evidence>
<comment type="similarity">
    <text evidence="1 6">Belongs to the carotenoid oxygenase family.</text>
</comment>
<evidence type="ECO:0000256" key="3">
    <source>
        <dbReference type="ARBA" id="ARBA00023002"/>
    </source>
</evidence>
<evidence type="ECO:0000256" key="6">
    <source>
        <dbReference type="RuleBase" id="RU364048"/>
    </source>
</evidence>
<reference evidence="8" key="1">
    <citation type="submission" date="2016-10" db="EMBL/GenBank/DDBJ databases">
        <authorList>
            <person name="Varghese N."/>
            <person name="Submissions S."/>
        </authorList>
    </citation>
    <scope>NUCLEOTIDE SEQUENCE [LARGE SCALE GENOMIC DNA]</scope>
    <source>
        <strain evidence="8">UNC267MFSha1.1M11</strain>
    </source>
</reference>
<evidence type="ECO:0000256" key="5">
    <source>
        <dbReference type="PIRSR" id="PIRSR604294-1"/>
    </source>
</evidence>
<dbReference type="PANTHER" id="PTHR10543:SF89">
    <property type="entry name" value="CAROTENOID 9,10(9',10')-CLEAVAGE DIOXYGENASE 1"/>
    <property type="match status" value="1"/>
</dbReference>
<feature type="binding site" evidence="5">
    <location>
        <position position="177"/>
    </location>
    <ligand>
        <name>Fe cation</name>
        <dbReference type="ChEBI" id="CHEBI:24875"/>
        <note>catalytic</note>
    </ligand>
</feature>
<dbReference type="STRING" id="1502745.SAMN02799620_01175"/>